<keyword evidence="3" id="KW-1185">Reference proteome</keyword>
<dbReference type="Proteomes" id="UP000269265">
    <property type="component" value="Unassembled WGS sequence"/>
</dbReference>
<organism evidence="2 3">
    <name type="scientific">Aquabacterium soli</name>
    <dbReference type="NCBI Taxonomy" id="2493092"/>
    <lineage>
        <taxon>Bacteria</taxon>
        <taxon>Pseudomonadati</taxon>
        <taxon>Pseudomonadota</taxon>
        <taxon>Betaproteobacteria</taxon>
        <taxon>Burkholderiales</taxon>
        <taxon>Aquabacterium</taxon>
    </lineage>
</organism>
<evidence type="ECO:0000313" key="2">
    <source>
        <dbReference type="EMBL" id="RRS03929.1"/>
    </source>
</evidence>
<reference evidence="2 3" key="1">
    <citation type="submission" date="2018-12" db="EMBL/GenBank/DDBJ databases">
        <title>The whole draft genome of Aquabacterium sp. SJQ9.</title>
        <authorList>
            <person name="Sun L."/>
            <person name="Gao X."/>
            <person name="Chen W."/>
            <person name="Huang K."/>
        </authorList>
    </citation>
    <scope>NUCLEOTIDE SEQUENCE [LARGE SCALE GENOMIC DNA]</scope>
    <source>
        <strain evidence="2 3">SJQ9</strain>
    </source>
</reference>
<gene>
    <name evidence="2" type="ORF">EIP75_13340</name>
</gene>
<dbReference type="AlphaFoldDB" id="A0A3R8S732"/>
<dbReference type="PROSITE" id="PS51257">
    <property type="entry name" value="PROKAR_LIPOPROTEIN"/>
    <property type="match status" value="1"/>
</dbReference>
<sequence>MQTQRIGAGIVLAVACLAANAASYDLSFGPYSTQSDKFSNAPFTDVYNFNFTGPSGVASSSLIEYKLLNYIDIDWDDTLAFTVYGGWDGSGGILASFGDPGTPTGSFVLADLPVPNQFSILVSGKAIGDGTSVFQPGLKGSYDFSVVAQPVPEPNAVLLALGALGVIRVLSARRKPA</sequence>
<protein>
    <recommendedName>
        <fullName evidence="4">PEP-CTERM protein-sorting domain-containing protein</fullName>
    </recommendedName>
</protein>
<accession>A0A3R8S732</accession>
<comment type="caution">
    <text evidence="2">The sequence shown here is derived from an EMBL/GenBank/DDBJ whole genome shotgun (WGS) entry which is preliminary data.</text>
</comment>
<evidence type="ECO:0008006" key="4">
    <source>
        <dbReference type="Google" id="ProtNLM"/>
    </source>
</evidence>
<dbReference type="EMBL" id="RSED01000009">
    <property type="protein sequence ID" value="RRS03929.1"/>
    <property type="molecule type" value="Genomic_DNA"/>
</dbReference>
<feature type="chain" id="PRO_5018613100" description="PEP-CTERM protein-sorting domain-containing protein" evidence="1">
    <location>
        <begin position="22"/>
        <end position="177"/>
    </location>
</feature>
<keyword evidence="1" id="KW-0732">Signal</keyword>
<proteinExistence type="predicted"/>
<name>A0A3R8S732_9BURK</name>
<evidence type="ECO:0000256" key="1">
    <source>
        <dbReference type="SAM" id="SignalP"/>
    </source>
</evidence>
<dbReference type="RefSeq" id="WP_125243769.1">
    <property type="nucleotide sequence ID" value="NZ_RSED01000009.1"/>
</dbReference>
<evidence type="ECO:0000313" key="3">
    <source>
        <dbReference type="Proteomes" id="UP000269265"/>
    </source>
</evidence>
<feature type="signal peptide" evidence="1">
    <location>
        <begin position="1"/>
        <end position="21"/>
    </location>
</feature>